<dbReference type="KEGG" id="scu:SCE1572_49945"/>
<dbReference type="AlphaFoldDB" id="S4Y8X9"/>
<dbReference type="EMBL" id="CP003969">
    <property type="protein sequence ID" value="AGP41917.1"/>
    <property type="molecule type" value="Genomic_DNA"/>
</dbReference>
<accession>S4Y8X9</accession>
<dbReference type="Proteomes" id="UP000014803">
    <property type="component" value="Chromosome"/>
</dbReference>
<sequence>MQLAREGLDSLVDLGVDDELATVDLAISAENSWRSIGMLSRKRRRAMDTTDA</sequence>
<dbReference type="HOGENOM" id="CLU_3084809_0_0_7"/>
<reference evidence="1 2" key="1">
    <citation type="journal article" date="2013" name="Sci. Rep.">
        <title>Extraordinary expansion of a Sorangium cellulosum genome from an alkaline milieu.</title>
        <authorList>
            <person name="Han K."/>
            <person name="Li Z.F."/>
            <person name="Peng R."/>
            <person name="Zhu L.P."/>
            <person name="Zhou T."/>
            <person name="Wang L.G."/>
            <person name="Li S.G."/>
            <person name="Zhang X.B."/>
            <person name="Hu W."/>
            <person name="Wu Z.H."/>
            <person name="Qin N."/>
            <person name="Li Y.Z."/>
        </authorList>
    </citation>
    <scope>NUCLEOTIDE SEQUENCE [LARGE SCALE GENOMIC DNA]</scope>
    <source>
        <strain evidence="1 2">So0157-2</strain>
    </source>
</reference>
<dbReference type="RefSeq" id="WP_020741817.1">
    <property type="nucleotide sequence ID" value="NC_021658.1"/>
</dbReference>
<name>S4Y8X9_SORCE</name>
<organism evidence="1 2">
    <name type="scientific">Sorangium cellulosum So0157-2</name>
    <dbReference type="NCBI Taxonomy" id="1254432"/>
    <lineage>
        <taxon>Bacteria</taxon>
        <taxon>Pseudomonadati</taxon>
        <taxon>Myxococcota</taxon>
        <taxon>Polyangia</taxon>
        <taxon>Polyangiales</taxon>
        <taxon>Polyangiaceae</taxon>
        <taxon>Sorangium</taxon>
    </lineage>
</organism>
<protein>
    <submittedName>
        <fullName evidence="1">Uncharacterized protein</fullName>
    </submittedName>
</protein>
<dbReference type="PATRIC" id="fig|1254432.3.peg.11268"/>
<proteinExistence type="predicted"/>
<dbReference type="STRING" id="1254432.SCE1572_49945"/>
<evidence type="ECO:0000313" key="1">
    <source>
        <dbReference type="EMBL" id="AGP41917.1"/>
    </source>
</evidence>
<evidence type="ECO:0000313" key="2">
    <source>
        <dbReference type="Proteomes" id="UP000014803"/>
    </source>
</evidence>
<gene>
    <name evidence="1" type="ORF">SCE1572_49945</name>
</gene>